<evidence type="ECO:0000313" key="12">
    <source>
        <dbReference type="RefSeq" id="XP_006823396.1"/>
    </source>
</evidence>
<dbReference type="PROSITE" id="PS51220">
    <property type="entry name" value="NIDO"/>
    <property type="match status" value="1"/>
</dbReference>
<dbReference type="InterPro" id="IPR013783">
    <property type="entry name" value="Ig-like_fold"/>
</dbReference>
<dbReference type="Pfam" id="PF03782">
    <property type="entry name" value="AMOP"/>
    <property type="match status" value="1"/>
</dbReference>
<keyword evidence="2" id="KW-0812">Transmembrane</keyword>
<dbReference type="Gene3D" id="2.60.40.10">
    <property type="entry name" value="Immunoglobulins"/>
    <property type="match status" value="1"/>
</dbReference>
<dbReference type="PANTHER" id="PTHR13802">
    <property type="entry name" value="MUCIN 4-RELATED"/>
    <property type="match status" value="1"/>
</dbReference>
<evidence type="ECO:0000313" key="11">
    <source>
        <dbReference type="Proteomes" id="UP000694865"/>
    </source>
</evidence>
<dbReference type="Pfam" id="PF00094">
    <property type="entry name" value="VWD"/>
    <property type="match status" value="1"/>
</dbReference>
<evidence type="ECO:0000256" key="2">
    <source>
        <dbReference type="ARBA" id="ARBA00022692"/>
    </source>
</evidence>
<dbReference type="PROSITE" id="PS50856">
    <property type="entry name" value="AMOP"/>
    <property type="match status" value="1"/>
</dbReference>
<dbReference type="GeneID" id="100374498"/>
<dbReference type="Pfam" id="PF23263">
    <property type="entry name" value="C8-3_MUC4"/>
    <property type="match status" value="1"/>
</dbReference>
<comment type="subcellular location">
    <subcellularLocation>
        <location evidence="1">Membrane</location>
    </subcellularLocation>
</comment>
<evidence type="ECO:0000256" key="4">
    <source>
        <dbReference type="ARBA" id="ARBA00023136"/>
    </source>
</evidence>
<dbReference type="PANTHER" id="PTHR13802:SF59">
    <property type="entry name" value="SUSHI DOMAIN-CONTAINING PROTEIN 2"/>
    <property type="match status" value="1"/>
</dbReference>
<protein>
    <submittedName>
        <fullName evidence="12">Protein mesh-like</fullName>
    </submittedName>
</protein>
<dbReference type="Gene3D" id="2.10.70.10">
    <property type="entry name" value="Complement Module, domain 1"/>
    <property type="match status" value="2"/>
</dbReference>
<evidence type="ECO:0000259" key="9">
    <source>
        <dbReference type="PROSITE" id="PS51220"/>
    </source>
</evidence>
<dbReference type="InterPro" id="IPR003886">
    <property type="entry name" value="NIDO_dom"/>
</dbReference>
<dbReference type="SMART" id="SM00216">
    <property type="entry name" value="VWD"/>
    <property type="match status" value="1"/>
</dbReference>
<feature type="domain" description="VWFD" evidence="10">
    <location>
        <begin position="842"/>
        <end position="1040"/>
    </location>
</feature>
<feature type="domain" description="AMOP" evidence="7">
    <location>
        <begin position="677"/>
        <end position="830"/>
    </location>
</feature>
<dbReference type="InterPro" id="IPR000436">
    <property type="entry name" value="Sushi_SCR_CCP_dom"/>
</dbReference>
<dbReference type="PROSITE" id="PS51233">
    <property type="entry name" value="VWFD"/>
    <property type="match status" value="1"/>
</dbReference>
<dbReference type="Proteomes" id="UP000694865">
    <property type="component" value="Unplaced"/>
</dbReference>
<dbReference type="SUPFAM" id="SSF57535">
    <property type="entry name" value="Complement control module/SCR domain"/>
    <property type="match status" value="2"/>
</dbReference>
<keyword evidence="4" id="KW-0472">Membrane</keyword>
<dbReference type="SMART" id="SM00723">
    <property type="entry name" value="AMOP"/>
    <property type="match status" value="1"/>
</dbReference>
<dbReference type="SMART" id="SM00032">
    <property type="entry name" value="CCP"/>
    <property type="match status" value="2"/>
</dbReference>
<evidence type="ECO:0000259" key="8">
    <source>
        <dbReference type="PROSITE" id="PS50923"/>
    </source>
</evidence>
<keyword evidence="6" id="KW-0768">Sushi</keyword>
<name>A0ABM0MTQ5_SACKO</name>
<feature type="domain" description="NIDO" evidence="9">
    <location>
        <begin position="304"/>
        <end position="457"/>
    </location>
</feature>
<feature type="disulfide bond" evidence="6">
    <location>
        <begin position="1202"/>
        <end position="1229"/>
    </location>
</feature>
<dbReference type="InterPro" id="IPR002909">
    <property type="entry name" value="IPT_dom"/>
</dbReference>
<evidence type="ECO:0000256" key="3">
    <source>
        <dbReference type="ARBA" id="ARBA00022989"/>
    </source>
</evidence>
<dbReference type="InterPro" id="IPR014756">
    <property type="entry name" value="Ig_E-set"/>
</dbReference>
<dbReference type="SMART" id="SM00539">
    <property type="entry name" value="NIDO"/>
    <property type="match status" value="1"/>
</dbReference>
<feature type="domain" description="Sushi" evidence="8">
    <location>
        <begin position="1116"/>
        <end position="1173"/>
    </location>
</feature>
<evidence type="ECO:0000259" key="10">
    <source>
        <dbReference type="PROSITE" id="PS51233"/>
    </source>
</evidence>
<keyword evidence="11" id="KW-1185">Reference proteome</keyword>
<dbReference type="InterPro" id="IPR051495">
    <property type="entry name" value="Epithelial_Barrier/Signaling"/>
</dbReference>
<sequence>MLDYVNDLLPGTKMEIDWDILNGPITEEEIHKNIRCLKNGKLAGPDERELTEEEFEHIFQFVVNNEDRIYTTTNYVIGIGFDMRQKYDFLFALQGSDEDYYDVYIGARSLSDFEIDTLFRVINLPRHIVSVQNDMPMFSVYPLDVKTSLVDSVVGETLTDDVKNLINDPDSSWTKVSVEYLNNEQVRNSENLGITVTEIRMRTNCDVFFSYGQSLNQSIAEYNPCSEEYELFYPYGPEFGDEINPINDDGSSGEQFISIPFPFFETFHDSLWVNTNGIVSFIMEIQQFTPEPFPLGNNWRVVAPFWADVDTRNGGNVFWRQTTDAKILERAARDVITNVVDQPHFNAIWALIATWDNVGFYGGSSNTSKNTFQAVLITNGRHSFTIFNYGDITWTTGMASGGDDNGLGGKPAKAGFNAGDGLTYLTVDGSLTDEIVNIETTSNVGVNGRYVFQVDGRDVKGIGCNTGGSLAVYPLSGSMLGGEHINIAGVCFNDSTTLPQIKCKFGNTETIGNIESIHDPVKVSCITPIFYEIGRLHIQVSIDDGTTYPYSGIFTVVNIEKTANLVTRTNMADWIDHSINTVEIQWDSSLLPSTYVDIKLYGYVEDHQSGEYGWVDTGAGQSKHENEGSFTFHKSSTSPSSLFSIGAFRISGHDEENSDDTKFRALWSEIHELSWAYGIDSEEWCYDWHKREGNVLPSPDDTVPCPCTLQQALADIGRYSPHPRCQTRSGTHDNCVDMPGAVHCIRANVPSNDGSGRACCYQADGTILNSGDTFGAGTYHLRHHEGVTPYKEVGKIPYLSNFLEDMLPWRYCCLHTDFDAANCGKFFERRPSHDCSGYEAPRPATWFGDPHLITLDGYDYTFNGFGEFTLLVINNGSFKLQGRMEPLADNSVATVFTAMAMQTNMSDTIHIARERDFLDAYVRLKDQQTWQIVKFEENLWWDYNGNGVSVYKTNGTDKINVIFQSGISIDVSIAGKALSTVILAPSTFKNQTVGLMGTWNDNKDDDLRTPDGDYVSVFSSTEQIHHDFGLKWEISAEESLFRYKIGETHTSLTNIAYLPMFDIIESNITDDVIDLCGDNVECIFDFQVTNDVDTALGTSKALHAYDVVVLDTLQVTTCGYLPTPRNGIKTGSSYLKGSVITFDCLPGFTLSGSATRICLDDGTWDNHNTTCIIIQCGEVVAPINGNMSGESFTYGAVLTFSCDEGSILDGLTEIKCLANGHWSGVPPSCEASYHNYDISVRRILAKLEFFRRKIRTYDDDDVVGLFIEQQLGGSGQLPGCI</sequence>
<dbReference type="InterPro" id="IPR035976">
    <property type="entry name" value="Sushi/SCR/CCP_sf"/>
</dbReference>
<keyword evidence="5 6" id="KW-1015">Disulfide bond</keyword>
<reference evidence="12" key="1">
    <citation type="submission" date="2025-08" db="UniProtKB">
        <authorList>
            <consortium name="RefSeq"/>
        </authorList>
    </citation>
    <scope>IDENTIFICATION</scope>
    <source>
        <tissue evidence="12">Testes</tissue>
    </source>
</reference>
<accession>A0ABM0MTQ5</accession>
<evidence type="ECO:0000259" key="7">
    <source>
        <dbReference type="PROSITE" id="PS50856"/>
    </source>
</evidence>
<gene>
    <name evidence="12" type="primary">LOC100374498</name>
</gene>
<dbReference type="CDD" id="cd00033">
    <property type="entry name" value="CCP"/>
    <property type="match status" value="2"/>
</dbReference>
<dbReference type="Pfam" id="PF06119">
    <property type="entry name" value="NIDO"/>
    <property type="match status" value="1"/>
</dbReference>
<keyword evidence="3" id="KW-1133">Transmembrane helix</keyword>
<comment type="caution">
    <text evidence="6">Lacks conserved residue(s) required for the propagation of feature annotation.</text>
</comment>
<dbReference type="InterPro" id="IPR056619">
    <property type="entry name" value="C8-3_MUC4"/>
</dbReference>
<dbReference type="Pfam" id="PF00084">
    <property type="entry name" value="Sushi"/>
    <property type="match status" value="2"/>
</dbReference>
<dbReference type="InterPro" id="IPR001846">
    <property type="entry name" value="VWF_type-D"/>
</dbReference>
<feature type="domain" description="Sushi" evidence="8">
    <location>
        <begin position="1174"/>
        <end position="1231"/>
    </location>
</feature>
<organism evidence="11 12">
    <name type="scientific">Saccoglossus kowalevskii</name>
    <name type="common">Acorn worm</name>
    <dbReference type="NCBI Taxonomy" id="10224"/>
    <lineage>
        <taxon>Eukaryota</taxon>
        <taxon>Metazoa</taxon>
        <taxon>Hemichordata</taxon>
        <taxon>Enteropneusta</taxon>
        <taxon>Harrimaniidae</taxon>
        <taxon>Saccoglossus</taxon>
    </lineage>
</organism>
<dbReference type="Pfam" id="PF01833">
    <property type="entry name" value="TIG"/>
    <property type="match status" value="1"/>
</dbReference>
<dbReference type="InterPro" id="IPR005533">
    <property type="entry name" value="AMOP_dom"/>
</dbReference>
<evidence type="ECO:0000256" key="5">
    <source>
        <dbReference type="ARBA" id="ARBA00023157"/>
    </source>
</evidence>
<dbReference type="PROSITE" id="PS50923">
    <property type="entry name" value="SUSHI"/>
    <property type="match status" value="2"/>
</dbReference>
<evidence type="ECO:0000256" key="1">
    <source>
        <dbReference type="ARBA" id="ARBA00004370"/>
    </source>
</evidence>
<proteinExistence type="predicted"/>
<dbReference type="RefSeq" id="XP_006823396.1">
    <property type="nucleotide sequence ID" value="XM_006823333.1"/>
</dbReference>
<dbReference type="SUPFAM" id="SSF81296">
    <property type="entry name" value="E set domains"/>
    <property type="match status" value="1"/>
</dbReference>
<feature type="disulfide bond" evidence="6">
    <location>
        <begin position="1144"/>
        <end position="1171"/>
    </location>
</feature>
<evidence type="ECO:0000256" key="6">
    <source>
        <dbReference type="PROSITE-ProRule" id="PRU00302"/>
    </source>
</evidence>